<organism evidence="1 2">
    <name type="scientific">Salinibacter phage SRUTV-1</name>
    <dbReference type="NCBI Taxonomy" id="2684227"/>
    <lineage>
        <taxon>Viruses</taxon>
        <taxon>Duplodnaviria</taxon>
        <taxon>Heunggongvirae</taxon>
        <taxon>Uroviricota</taxon>
        <taxon>Caudoviricetes</taxon>
        <taxon>Kairosalinivirus</taxon>
        <taxon>Kairosalinivirus SRUTV1</taxon>
    </lineage>
</organism>
<accession>A0A2D3FAM2</accession>
<dbReference type="RefSeq" id="YP_009639625.1">
    <property type="nucleotide sequence ID" value="NC_042353.1"/>
</dbReference>
<sequence>MPTLDTKFDPGDVIVYEGRFVTILDVVEEDGTTQYRMAHKGKFATIDTLKVERKATLSRWYDD</sequence>
<reference evidence="1 2" key="1">
    <citation type="journal article" date="2018" name="ISME J.">
        <title>Characterization of ecologically diverse viruses infecting co-occurring strains of cosmopolitan hyperhalophilic Bacteroidetes.</title>
        <authorList>
            <person name="Villamor J."/>
            <person name="Ramos-Barbero M.D."/>
            <person name="Gonzalez-Torres P."/>
            <person name="Gabaldon T."/>
            <person name="Rossello-Mora R."/>
            <person name="Meseguer I."/>
            <person name="Martinez-Garcia M."/>
            <person name="Santos F."/>
            <person name="Anton J."/>
        </authorList>
    </citation>
    <scope>NUCLEOTIDE SEQUENCE [LARGE SCALE GENOMIC DNA]</scope>
    <source>
        <strain evidence="1">SRUTV-1</strain>
    </source>
</reference>
<name>A0A2D3FAM2_9CAUD</name>
<dbReference type="EMBL" id="MF629150">
    <property type="protein sequence ID" value="ATU47058.1"/>
    <property type="molecule type" value="Genomic_DNA"/>
</dbReference>
<dbReference type="Proteomes" id="UP000262103">
    <property type="component" value="Segment"/>
</dbReference>
<dbReference type="KEGG" id="vg:40236423"/>
<evidence type="ECO:0000313" key="1">
    <source>
        <dbReference type="EMBL" id="ATU47058.1"/>
    </source>
</evidence>
<keyword evidence="2" id="KW-1185">Reference proteome</keyword>
<proteinExistence type="predicted"/>
<dbReference type="GeneID" id="40236423"/>
<protein>
    <submittedName>
        <fullName evidence="1">Uncharacterized protein</fullName>
    </submittedName>
</protein>
<evidence type="ECO:0000313" key="2">
    <source>
        <dbReference type="Proteomes" id="UP000262103"/>
    </source>
</evidence>